<protein>
    <submittedName>
        <fullName evidence="1">Uncharacterized protein</fullName>
    </submittedName>
</protein>
<proteinExistence type="predicted"/>
<keyword evidence="2" id="KW-1185">Reference proteome</keyword>
<dbReference type="Proteomes" id="UP000005239">
    <property type="component" value="Unassembled WGS sequence"/>
</dbReference>
<reference evidence="1" key="2">
    <citation type="submission" date="2022-06" db="UniProtKB">
        <authorList>
            <consortium name="EnsemblMetazoa"/>
        </authorList>
    </citation>
    <scope>IDENTIFICATION</scope>
    <source>
        <strain evidence="1">PS312</strain>
    </source>
</reference>
<dbReference type="EnsemblMetazoa" id="PPA38911.1">
    <property type="protein sequence ID" value="PPA38911.1"/>
    <property type="gene ID" value="WBGene00277280"/>
</dbReference>
<reference evidence="2" key="1">
    <citation type="journal article" date="2008" name="Nat. Genet.">
        <title>The Pristionchus pacificus genome provides a unique perspective on nematode lifestyle and parasitism.</title>
        <authorList>
            <person name="Dieterich C."/>
            <person name="Clifton S.W."/>
            <person name="Schuster L.N."/>
            <person name="Chinwalla A."/>
            <person name="Delehaunty K."/>
            <person name="Dinkelacker I."/>
            <person name="Fulton L."/>
            <person name="Fulton R."/>
            <person name="Godfrey J."/>
            <person name="Minx P."/>
            <person name="Mitreva M."/>
            <person name="Roeseler W."/>
            <person name="Tian H."/>
            <person name="Witte H."/>
            <person name="Yang S.P."/>
            <person name="Wilson R.K."/>
            <person name="Sommer R.J."/>
        </authorList>
    </citation>
    <scope>NUCLEOTIDE SEQUENCE [LARGE SCALE GENOMIC DNA]</scope>
    <source>
        <strain evidence="2">PS312</strain>
    </source>
</reference>
<name>A0A2A6BDC0_PRIPA</name>
<evidence type="ECO:0000313" key="1">
    <source>
        <dbReference type="EnsemblMetazoa" id="PPA38911.1"/>
    </source>
</evidence>
<accession>A0A8R1UU18</accession>
<organism evidence="1 2">
    <name type="scientific">Pristionchus pacificus</name>
    <name type="common">Parasitic nematode worm</name>
    <dbReference type="NCBI Taxonomy" id="54126"/>
    <lineage>
        <taxon>Eukaryota</taxon>
        <taxon>Metazoa</taxon>
        <taxon>Ecdysozoa</taxon>
        <taxon>Nematoda</taxon>
        <taxon>Chromadorea</taxon>
        <taxon>Rhabditida</taxon>
        <taxon>Rhabditina</taxon>
        <taxon>Diplogasteromorpha</taxon>
        <taxon>Diplogasteroidea</taxon>
        <taxon>Neodiplogasteridae</taxon>
        <taxon>Pristionchus</taxon>
    </lineage>
</organism>
<sequence>MMERKSKPALFVSLSAFNNEPVIWSVDVEWQVRVISKKNNMMRQRRSLVSLHNLH</sequence>
<dbReference type="AlphaFoldDB" id="A0A2A6BDC0"/>
<evidence type="ECO:0000313" key="2">
    <source>
        <dbReference type="Proteomes" id="UP000005239"/>
    </source>
</evidence>
<gene>
    <name evidence="1" type="primary">WBGene00277280</name>
</gene>
<accession>A0A2A6BDC0</accession>